<proteinExistence type="predicted"/>
<dbReference type="SUPFAM" id="SSF52540">
    <property type="entry name" value="P-loop containing nucleoside triphosphate hydrolases"/>
    <property type="match status" value="1"/>
</dbReference>
<keyword evidence="2" id="KW-0472">Membrane</keyword>
<dbReference type="PANTHER" id="PTHR42781">
    <property type="entry name" value="SPERMIDINE/PUTRESCINE IMPORT ATP-BINDING PROTEIN POTA"/>
    <property type="match status" value="1"/>
</dbReference>
<dbReference type="PROSITE" id="PS50893">
    <property type="entry name" value="ABC_TRANSPORTER_2"/>
    <property type="match status" value="1"/>
</dbReference>
<dbReference type="PROSITE" id="PS00211">
    <property type="entry name" value="ABC_TRANSPORTER_1"/>
    <property type="match status" value="1"/>
</dbReference>
<dbReference type="InterPro" id="IPR050093">
    <property type="entry name" value="ABC_SmlMolc_Importer"/>
</dbReference>
<comment type="caution">
    <text evidence="6">The sequence shown here is derived from an EMBL/GenBank/DDBJ whole genome shotgun (WGS) entry which is preliminary data.</text>
</comment>
<dbReference type="AlphaFoldDB" id="A0A095ZD31"/>
<evidence type="ECO:0000256" key="4">
    <source>
        <dbReference type="ARBA" id="ARBA00022840"/>
    </source>
</evidence>
<dbReference type="InterPro" id="IPR013611">
    <property type="entry name" value="Transp-assoc_OB_typ2"/>
</dbReference>
<dbReference type="InterPro" id="IPR008995">
    <property type="entry name" value="Mo/tungstate-bd_C_term_dom"/>
</dbReference>
<dbReference type="InterPro" id="IPR003439">
    <property type="entry name" value="ABC_transporter-like_ATP-bd"/>
</dbReference>
<keyword evidence="2" id="KW-1003">Cell membrane</keyword>
<dbReference type="GO" id="GO:0005524">
    <property type="term" value="F:ATP binding"/>
    <property type="evidence" value="ECO:0007669"/>
    <property type="project" value="UniProtKB-KW"/>
</dbReference>
<name>A0A095ZD31_9BURK</name>
<dbReference type="eggNOG" id="COG3842">
    <property type="taxonomic scope" value="Bacteria"/>
</dbReference>
<dbReference type="GO" id="GO:0016887">
    <property type="term" value="F:ATP hydrolysis activity"/>
    <property type="evidence" value="ECO:0007669"/>
    <property type="project" value="InterPro"/>
</dbReference>
<evidence type="ECO:0000313" key="7">
    <source>
        <dbReference type="Proteomes" id="UP000029629"/>
    </source>
</evidence>
<dbReference type="SUPFAM" id="SSF50331">
    <property type="entry name" value="MOP-like"/>
    <property type="match status" value="1"/>
</dbReference>
<evidence type="ECO:0000256" key="2">
    <source>
        <dbReference type="ARBA" id="ARBA00022475"/>
    </source>
</evidence>
<accession>A0A095ZD31</accession>
<dbReference type="EMBL" id="JRNI01000001">
    <property type="protein sequence ID" value="KGF32655.1"/>
    <property type="molecule type" value="Genomic_DNA"/>
</dbReference>
<feature type="domain" description="ABC transporter" evidence="5">
    <location>
        <begin position="9"/>
        <end position="243"/>
    </location>
</feature>
<dbReference type="Gene3D" id="3.40.50.300">
    <property type="entry name" value="P-loop containing nucleotide triphosphate hydrolases"/>
    <property type="match status" value="1"/>
</dbReference>
<evidence type="ECO:0000256" key="1">
    <source>
        <dbReference type="ARBA" id="ARBA00022448"/>
    </source>
</evidence>
<keyword evidence="1" id="KW-0813">Transport</keyword>
<dbReference type="GO" id="GO:0043190">
    <property type="term" value="C:ATP-binding cassette (ABC) transporter complex"/>
    <property type="evidence" value="ECO:0007669"/>
    <property type="project" value="InterPro"/>
</dbReference>
<dbReference type="InterPro" id="IPR003593">
    <property type="entry name" value="AAA+_ATPase"/>
</dbReference>
<keyword evidence="4 6" id="KW-0067">ATP-binding</keyword>
<dbReference type="Pfam" id="PF08402">
    <property type="entry name" value="TOBE_2"/>
    <property type="match status" value="1"/>
</dbReference>
<dbReference type="PANTHER" id="PTHR42781:SF4">
    <property type="entry name" value="SPERMIDINE_PUTRESCINE IMPORT ATP-BINDING PROTEIN POTA"/>
    <property type="match status" value="1"/>
</dbReference>
<reference evidence="6 7" key="1">
    <citation type="submission" date="2014-07" db="EMBL/GenBank/DDBJ databases">
        <authorList>
            <person name="McCorrison J."/>
            <person name="Sanka R."/>
            <person name="Torralba M."/>
            <person name="Gillis M."/>
            <person name="Haft D.H."/>
            <person name="Methe B."/>
            <person name="Sutton G."/>
            <person name="Nelson K.E."/>
        </authorList>
    </citation>
    <scope>NUCLEOTIDE SEQUENCE [LARGE SCALE GENOMIC DNA]</scope>
    <source>
        <strain evidence="6 7">DNF00040</strain>
    </source>
</reference>
<dbReference type="GO" id="GO:0022857">
    <property type="term" value="F:transmembrane transporter activity"/>
    <property type="evidence" value="ECO:0007669"/>
    <property type="project" value="InterPro"/>
</dbReference>
<organism evidence="6 7">
    <name type="scientific">Oligella urethralis DNF00040</name>
    <dbReference type="NCBI Taxonomy" id="1401065"/>
    <lineage>
        <taxon>Bacteria</taxon>
        <taxon>Pseudomonadati</taxon>
        <taxon>Pseudomonadota</taxon>
        <taxon>Betaproteobacteria</taxon>
        <taxon>Burkholderiales</taxon>
        <taxon>Alcaligenaceae</taxon>
        <taxon>Oligella</taxon>
    </lineage>
</organism>
<dbReference type="FunFam" id="3.40.50.300:FF:000425">
    <property type="entry name" value="Probable ABC transporter, ATP-binding subunit"/>
    <property type="match status" value="1"/>
</dbReference>
<dbReference type="GO" id="GO:0015697">
    <property type="term" value="P:quaternary ammonium group transport"/>
    <property type="evidence" value="ECO:0007669"/>
    <property type="project" value="UniProtKB-ARBA"/>
</dbReference>
<dbReference type="Proteomes" id="UP000029629">
    <property type="component" value="Unassembled WGS sequence"/>
</dbReference>
<sequence>MAELVSGPLVLDRLSKSFANTAVVKDLSIQIEAGEFVALLGPSGCGKTTVLRMIAGFEAPDEGTITLAGECLSSPQIHRPPEQREMSMVFQSYALWPHKNVADNVGYALRLKKVPREEYQRRVQAALAAVNMQAFAERMPAQLSGGQRQRVALARCLIAEPKVVLLDEPLANLDRHLRDAMERNFREFHQRTAASFIYVTHDQAEAMALADKIAVMQAGRIVQFATPEVIYQQPATEWVARFIGQGSILYLYNHKSLYAADALVKSPGDGQAPTERLLIRPQHIRLLSSMAAKAQAHLPGSVIERVFKGERYQYRVALAGQQELSFYSEERFDLGQNLALSVEHSHALSA</sequence>
<evidence type="ECO:0000259" key="5">
    <source>
        <dbReference type="PROSITE" id="PS50893"/>
    </source>
</evidence>
<dbReference type="InterPro" id="IPR017871">
    <property type="entry name" value="ABC_transporter-like_CS"/>
</dbReference>
<protein>
    <submittedName>
        <fullName evidence="6">ABC transporter ATP-binding protein</fullName>
    </submittedName>
</protein>
<gene>
    <name evidence="6" type="ORF">HMPREF2130_00440</name>
</gene>
<dbReference type="OrthoDB" id="5298774at2"/>
<keyword evidence="7" id="KW-1185">Reference proteome</keyword>
<dbReference type="RefSeq" id="WP_081941443.1">
    <property type="nucleotide sequence ID" value="NZ_JRNI01000001.1"/>
</dbReference>
<evidence type="ECO:0000256" key="3">
    <source>
        <dbReference type="ARBA" id="ARBA00022741"/>
    </source>
</evidence>
<evidence type="ECO:0000313" key="6">
    <source>
        <dbReference type="EMBL" id="KGF32655.1"/>
    </source>
</evidence>
<keyword evidence="3" id="KW-0547">Nucleotide-binding</keyword>
<dbReference type="Pfam" id="PF00005">
    <property type="entry name" value="ABC_tran"/>
    <property type="match status" value="1"/>
</dbReference>
<dbReference type="InterPro" id="IPR027417">
    <property type="entry name" value="P-loop_NTPase"/>
</dbReference>
<dbReference type="SMART" id="SM00382">
    <property type="entry name" value="AAA"/>
    <property type="match status" value="1"/>
</dbReference>